<dbReference type="RefSeq" id="WP_082625658.1">
    <property type="nucleotide sequence ID" value="NZ_CABKVG010000010.1"/>
</dbReference>
<protein>
    <recommendedName>
        <fullName evidence="4">TspB protein</fullName>
    </recommendedName>
</protein>
<organism evidence="2 3">
    <name type="scientific">Vitreoscilla massiliensis</name>
    <dbReference type="NCBI Taxonomy" id="1689272"/>
    <lineage>
        <taxon>Bacteria</taxon>
        <taxon>Pseudomonadati</taxon>
        <taxon>Pseudomonadota</taxon>
        <taxon>Betaproteobacteria</taxon>
        <taxon>Neisseriales</taxon>
        <taxon>Neisseriaceae</taxon>
        <taxon>Vitreoscilla</taxon>
    </lineage>
</organism>
<dbReference type="Pfam" id="PF05616">
    <property type="entry name" value="Neisseria_TspB"/>
    <property type="match status" value="1"/>
</dbReference>
<gene>
    <name evidence="2" type="ORF">LVJ82_17730</name>
</gene>
<feature type="chain" id="PRO_5047114987" description="TspB protein" evidence="1">
    <location>
        <begin position="20"/>
        <end position="515"/>
    </location>
</feature>
<evidence type="ECO:0000256" key="1">
    <source>
        <dbReference type="SAM" id="SignalP"/>
    </source>
</evidence>
<accession>A0ABY4E0F9</accession>
<proteinExistence type="predicted"/>
<dbReference type="EMBL" id="CP091511">
    <property type="protein sequence ID" value="UOO89258.1"/>
    <property type="molecule type" value="Genomic_DNA"/>
</dbReference>
<keyword evidence="3" id="KW-1185">Reference proteome</keyword>
<feature type="signal peptide" evidence="1">
    <location>
        <begin position="1"/>
        <end position="19"/>
    </location>
</feature>
<reference evidence="2 3" key="1">
    <citation type="journal article" date="2022" name="Res Sq">
        <title>Evolution of multicellular longitudinally dividing oral cavity symbionts (Neisseriaceae).</title>
        <authorList>
            <person name="Nyongesa S."/>
            <person name="Weber P."/>
            <person name="Bernet E."/>
            <person name="Pullido F."/>
            <person name="Nieckarz M."/>
            <person name="Delaby M."/>
            <person name="Nieves C."/>
            <person name="Viehboeck T."/>
            <person name="Krause N."/>
            <person name="Rivera-Millot A."/>
            <person name="Nakamura A."/>
            <person name="Vischer N."/>
            <person name="VanNieuwenhze M."/>
            <person name="Brun Y."/>
            <person name="Cava F."/>
            <person name="Bulgheresi S."/>
            <person name="Veyrier F."/>
        </authorList>
    </citation>
    <scope>NUCLEOTIDE SEQUENCE [LARGE SCALE GENOMIC DNA]</scope>
    <source>
        <strain evidence="2 3">SN4</strain>
    </source>
</reference>
<evidence type="ECO:0000313" key="3">
    <source>
        <dbReference type="Proteomes" id="UP000832011"/>
    </source>
</evidence>
<evidence type="ECO:0008006" key="4">
    <source>
        <dbReference type="Google" id="ProtNLM"/>
    </source>
</evidence>
<keyword evidence="1" id="KW-0732">Signal</keyword>
<dbReference type="NCBIfam" id="NF041109">
    <property type="entry name" value="VF_TspB_C_term"/>
    <property type="match status" value="1"/>
</dbReference>
<dbReference type="Proteomes" id="UP000832011">
    <property type="component" value="Chromosome"/>
</dbReference>
<dbReference type="InterPro" id="IPR008708">
    <property type="entry name" value="Neisseria_TspB"/>
</dbReference>
<name>A0ABY4E0F9_9NEIS</name>
<sequence>MMKYLISILLLFISFQANAVNYLGFGGGNYVYAEQGNLYFNIDEYAFDNRAWTYDGQKFTSQISIKMDLKTKYTSDWYEQVLVNKKSDGFMYANYIKHPFHYQNRGDYQKVFWQRYAAAAVGGQIVRTASFGAFKGFIKNNFPKFAATVIGSYFISLGVADSVNCESGDCKQTVEYMYVSKVVNPSTQQVVTTNTIYATRDEYVSHEKLIAVVQSKLKPVNSNGSTLEYCNVNVNVNCYYKRPSPQTGYDGYAFSWSTLPSKLTEERLVQDRDLLKYFDEVCAKFPSECINEPSDGKKINDVQLTAGSISGGVSVTGPPYTNPITGKAEQDQVVIGGTNSGIGVPSSTNNSWFDKATLGQSAISNTVTVTTTARPDLTNTGEAEVAKPNEQTGTKPQVVVPPITVPEFKDLNDMIDFCKANPNALSCVEVEQVDESKIEIPQVTENLNLQVKNYITSSSGACPQGSTFSVSMFGVTQTAEFSFTPACQFANYLKYAVWAAAWLLAAQIVMGRNQS</sequence>
<evidence type="ECO:0000313" key="2">
    <source>
        <dbReference type="EMBL" id="UOO89258.1"/>
    </source>
</evidence>